<keyword evidence="2" id="KW-1185">Reference proteome</keyword>
<comment type="caution">
    <text evidence="1">The sequence shown here is derived from an EMBL/GenBank/DDBJ whole genome shotgun (WGS) entry which is preliminary data.</text>
</comment>
<protein>
    <submittedName>
        <fullName evidence="1">Uncharacterized protein</fullName>
    </submittedName>
</protein>
<organism evidence="1 2">
    <name type="scientific">Laspinema olomoucense D3b</name>
    <dbReference type="NCBI Taxonomy" id="2953688"/>
    <lineage>
        <taxon>Bacteria</taxon>
        <taxon>Bacillati</taxon>
        <taxon>Cyanobacteriota</taxon>
        <taxon>Cyanophyceae</taxon>
        <taxon>Oscillatoriophycideae</taxon>
        <taxon>Oscillatoriales</taxon>
        <taxon>Laspinemataceae</taxon>
        <taxon>Laspinema</taxon>
        <taxon>Laspinema olomoucense</taxon>
    </lineage>
</organism>
<name>A0ABT2NE17_9CYAN</name>
<accession>A0ABT2NE17</accession>
<evidence type="ECO:0000313" key="1">
    <source>
        <dbReference type="EMBL" id="MCT7980938.1"/>
    </source>
</evidence>
<dbReference type="EMBL" id="JAMXFA010000048">
    <property type="protein sequence ID" value="MCT7980938.1"/>
    <property type="molecule type" value="Genomic_DNA"/>
</dbReference>
<dbReference type="Proteomes" id="UP001525961">
    <property type="component" value="Unassembled WGS sequence"/>
</dbReference>
<sequence length="66" mass="7750">MTPIRQWCDRLISQGGWWILKQLFIPRDCYHKGDYLLDNIAIAFHKSGRRFLRRGGPFQKGGVLAF</sequence>
<reference evidence="1 2" key="1">
    <citation type="journal article" date="2022" name="Front. Microbiol.">
        <title>High genomic differentiation and limited gene flow indicate recent cryptic speciation within the genus Laspinema (cyanobacteria).</title>
        <authorList>
            <person name="Stanojkovic A."/>
            <person name="Skoupy S."/>
            <person name="Skaloud P."/>
            <person name="Dvorak P."/>
        </authorList>
    </citation>
    <scope>NUCLEOTIDE SEQUENCE [LARGE SCALE GENOMIC DNA]</scope>
    <source>
        <strain evidence="1 2">D3b</strain>
    </source>
</reference>
<dbReference type="RefSeq" id="WP_261200851.1">
    <property type="nucleotide sequence ID" value="NZ_JAMXFA010000048.1"/>
</dbReference>
<gene>
    <name evidence="1" type="ORF">NG792_24740</name>
</gene>
<evidence type="ECO:0000313" key="2">
    <source>
        <dbReference type="Proteomes" id="UP001525961"/>
    </source>
</evidence>
<proteinExistence type="predicted"/>